<proteinExistence type="predicted"/>
<dbReference type="InterPro" id="IPR012871">
    <property type="entry name" value="DUF1668_ORYSA"/>
</dbReference>
<dbReference type="Gramene" id="TRITD6Bv1G223970.1">
    <property type="protein sequence ID" value="TRITD6Bv1G223970.1"/>
    <property type="gene ID" value="TRITD6Bv1G223970"/>
</dbReference>
<name>A0A9R0YXJ9_TRITD</name>
<keyword evidence="2" id="KW-1185">Reference proteome</keyword>
<gene>
    <name evidence="1" type="ORF">TRITD_6Bv1G223970</name>
</gene>
<dbReference type="AlphaFoldDB" id="A0A9R0YXJ9"/>
<dbReference type="Pfam" id="PF07893">
    <property type="entry name" value="DUF1668"/>
    <property type="match status" value="1"/>
</dbReference>
<dbReference type="PANTHER" id="PTHR33085">
    <property type="entry name" value="OS12G0113100 PROTEIN-RELATED"/>
    <property type="match status" value="1"/>
</dbReference>
<sequence length="357" mass="40122">MGGYLTNFDFLPFYGGTGTGEGEEKILCVDGNGMASLYDIEAATVEMMPRLNQKPDPWWNPVSLCVTNTTAAAEDDPSRPDAAHDPDRPDALYVMDRKGHSFEAFVYGDPNPPSPSKFMDEWYRDRVHRDRCVWHWRQLPPPPIAIDEANNYHRRGCDSVSVESYALVHGHGGEEDASSSNNTICVSFSTGSSDERPYLTPIGRTYCFDTRTGEWTKAGDWKLPFWSRALHVPELGTGLLFGFENTGFHIDTRFSAVDVSGDMRMDGSAPALRHEWVEIDPPSGWHEQDRSMMYLGDGKFCIHRSFNIMEMDGWGSGTECVDTVVLLTGVEVVREGSRLRMVKHKSKRLDTHIDSIL</sequence>
<dbReference type="PANTHER" id="PTHR33085:SF145">
    <property type="entry name" value="OS05G0302200 PROTEIN"/>
    <property type="match status" value="1"/>
</dbReference>
<protein>
    <submittedName>
        <fullName evidence="1">Uncharacterized protein</fullName>
    </submittedName>
</protein>
<accession>A0A9R0YXJ9</accession>
<dbReference type="Proteomes" id="UP000324705">
    <property type="component" value="Chromosome 6B"/>
</dbReference>
<dbReference type="OMA" id="WVEIDPP"/>
<evidence type="ECO:0000313" key="1">
    <source>
        <dbReference type="EMBL" id="VAI63519.1"/>
    </source>
</evidence>
<reference evidence="1 2" key="1">
    <citation type="submission" date="2017-09" db="EMBL/GenBank/DDBJ databases">
        <authorList>
            <consortium name="International Durum Wheat Genome Sequencing Consortium (IDWGSC)"/>
            <person name="Milanesi L."/>
        </authorList>
    </citation>
    <scope>NUCLEOTIDE SEQUENCE [LARGE SCALE GENOMIC DNA]</scope>
    <source>
        <strain evidence="2">cv. Svevo</strain>
    </source>
</reference>
<dbReference type="EMBL" id="LT934122">
    <property type="protein sequence ID" value="VAI63519.1"/>
    <property type="molecule type" value="Genomic_DNA"/>
</dbReference>
<evidence type="ECO:0000313" key="2">
    <source>
        <dbReference type="Proteomes" id="UP000324705"/>
    </source>
</evidence>
<organism evidence="1 2">
    <name type="scientific">Triticum turgidum subsp. durum</name>
    <name type="common">Durum wheat</name>
    <name type="synonym">Triticum durum</name>
    <dbReference type="NCBI Taxonomy" id="4567"/>
    <lineage>
        <taxon>Eukaryota</taxon>
        <taxon>Viridiplantae</taxon>
        <taxon>Streptophyta</taxon>
        <taxon>Embryophyta</taxon>
        <taxon>Tracheophyta</taxon>
        <taxon>Spermatophyta</taxon>
        <taxon>Magnoliopsida</taxon>
        <taxon>Liliopsida</taxon>
        <taxon>Poales</taxon>
        <taxon>Poaceae</taxon>
        <taxon>BOP clade</taxon>
        <taxon>Pooideae</taxon>
        <taxon>Triticodae</taxon>
        <taxon>Triticeae</taxon>
        <taxon>Triticinae</taxon>
        <taxon>Triticum</taxon>
    </lineage>
</organism>